<dbReference type="SUPFAM" id="SSF51905">
    <property type="entry name" value="FAD/NAD(P)-binding domain"/>
    <property type="match status" value="1"/>
</dbReference>
<proteinExistence type="inferred from homology"/>
<dbReference type="EMBL" id="QOCW01000017">
    <property type="protein sequence ID" value="RBW68704.1"/>
    <property type="molecule type" value="Genomic_DNA"/>
</dbReference>
<dbReference type="InterPro" id="IPR036188">
    <property type="entry name" value="FAD/NAD-bd_sf"/>
</dbReference>
<dbReference type="NCBIfam" id="NF007123">
    <property type="entry name" value="PRK09564.1"/>
    <property type="match status" value="1"/>
</dbReference>
<dbReference type="Proteomes" id="UP000253314">
    <property type="component" value="Unassembled WGS sequence"/>
</dbReference>
<keyword evidence="3" id="KW-0285">Flavoprotein</keyword>
<dbReference type="SUPFAM" id="SSF55424">
    <property type="entry name" value="FAD/NAD-linked reductases, dimerisation (C-terminal) domain"/>
    <property type="match status" value="1"/>
</dbReference>
<evidence type="ECO:0000256" key="6">
    <source>
        <dbReference type="ARBA" id="ARBA00023284"/>
    </source>
</evidence>
<dbReference type="GO" id="GO:0050451">
    <property type="term" value="F:CoA-disulfide reductase (NADPH) activity"/>
    <property type="evidence" value="ECO:0007669"/>
    <property type="project" value="UniProtKB-EC"/>
</dbReference>
<dbReference type="PANTHER" id="PTHR43429:SF1">
    <property type="entry name" value="NAD(P)H SULFUR OXIDOREDUCTASE (COA-DEPENDENT)"/>
    <property type="match status" value="1"/>
</dbReference>
<name>A0A366XX30_9BACI</name>
<keyword evidence="4" id="KW-0274">FAD</keyword>
<organism evidence="9 10">
    <name type="scientific">Bacillus taeanensis</name>
    <dbReference type="NCBI Taxonomy" id="273032"/>
    <lineage>
        <taxon>Bacteria</taxon>
        <taxon>Bacillati</taxon>
        <taxon>Bacillota</taxon>
        <taxon>Bacilli</taxon>
        <taxon>Bacillales</taxon>
        <taxon>Bacillaceae</taxon>
        <taxon>Bacillus</taxon>
    </lineage>
</organism>
<dbReference type="EC" id="1.8.1.14" evidence="9"/>
<dbReference type="InterPro" id="IPR023753">
    <property type="entry name" value="FAD/NAD-binding_dom"/>
</dbReference>
<dbReference type="InterPro" id="IPR016156">
    <property type="entry name" value="FAD/NAD-linked_Rdtase_dimer_sf"/>
</dbReference>
<dbReference type="InterPro" id="IPR050260">
    <property type="entry name" value="FAD-bd_OxRdtase"/>
</dbReference>
<evidence type="ECO:0000259" key="8">
    <source>
        <dbReference type="Pfam" id="PF07992"/>
    </source>
</evidence>
<evidence type="ECO:0000256" key="1">
    <source>
        <dbReference type="ARBA" id="ARBA00001974"/>
    </source>
</evidence>
<reference evidence="9 10" key="1">
    <citation type="submission" date="2018-07" db="EMBL/GenBank/DDBJ databases">
        <title>Lottiidibacillus patelloidae gen. nov., sp. nov., isolated from the intestinal tract of a marine limpet and the reclassification of B. taeanensis BH030017T, B. algicola KMM 3737T and B. hwajinpoensis SW-72T as genus Lottiidibacillus.</title>
        <authorList>
            <person name="Liu R."/>
            <person name="Huang Z."/>
        </authorList>
    </citation>
    <scope>NUCLEOTIDE SEQUENCE [LARGE SCALE GENOMIC DNA]</scope>
    <source>
        <strain evidence="9 10">BH030017</strain>
    </source>
</reference>
<evidence type="ECO:0000256" key="2">
    <source>
        <dbReference type="ARBA" id="ARBA00009130"/>
    </source>
</evidence>
<dbReference type="AlphaFoldDB" id="A0A366XX30"/>
<comment type="cofactor">
    <cofactor evidence="1">
        <name>FAD</name>
        <dbReference type="ChEBI" id="CHEBI:57692"/>
    </cofactor>
</comment>
<sequence length="442" mass="48658">MQYVIIGGDAAGMSAAMQIIRNDSNASVITLEKGGIYSYAQCGLPYVIGGKIPSTDKLIARKRETFQDKYGIDARIYHNVERVDPNHKRVDGKNLKTGETFSIEYDRLLIATGADPVLPKWEGIHLKGVHSLKTIPDSHEIMKDIDTAEKITIIGGGYIGLEMAENFVELGKHVTIIQRGEQLATIFDQEMAELIHAEAKQHGIEVRTSETVTALKGKTRVEAVETEKGTYETNFVLAAVGISPNTALIEDTGIVTSIKGAIAVNRYMETNIKDIYAAGDCAVHYHRVKEKDDYIPLGTHANKQGRIAGLNMAGKSRTFQGVVGTSIMKFFTLALGRTGLSEKEAAQMNIPCESIVYDSTDHASYYPNAEPIHMKLLYRTDNRQLLGGQFIGKSGVDKRVDVLAAALYHNMTIEDLENLDLAYAPPFNSVWDPLQQAARRAK</sequence>
<evidence type="ECO:0000259" key="7">
    <source>
        <dbReference type="Pfam" id="PF02852"/>
    </source>
</evidence>
<dbReference type="RefSeq" id="WP_113806931.1">
    <property type="nucleotide sequence ID" value="NZ_QOCW01000017.1"/>
</dbReference>
<comment type="similarity">
    <text evidence="2">Belongs to the class-III pyridine nucleotide-disulfide oxidoreductase family.</text>
</comment>
<dbReference type="Pfam" id="PF07992">
    <property type="entry name" value="Pyr_redox_2"/>
    <property type="match status" value="1"/>
</dbReference>
<comment type="caution">
    <text evidence="9">The sequence shown here is derived from an EMBL/GenBank/DDBJ whole genome shotgun (WGS) entry which is preliminary data.</text>
</comment>
<evidence type="ECO:0000256" key="4">
    <source>
        <dbReference type="ARBA" id="ARBA00022827"/>
    </source>
</evidence>
<gene>
    <name evidence="9" type="ORF">DS031_15225</name>
</gene>
<dbReference type="PRINTS" id="PR00411">
    <property type="entry name" value="PNDRDTASEI"/>
</dbReference>
<dbReference type="InterPro" id="IPR004099">
    <property type="entry name" value="Pyr_nucl-diS_OxRdtase_dimer"/>
</dbReference>
<keyword evidence="5 9" id="KW-0560">Oxidoreductase</keyword>
<accession>A0A366XX30</accession>
<keyword evidence="10" id="KW-1185">Reference proteome</keyword>
<evidence type="ECO:0000313" key="10">
    <source>
        <dbReference type="Proteomes" id="UP000253314"/>
    </source>
</evidence>
<dbReference type="Pfam" id="PF02852">
    <property type="entry name" value="Pyr_redox_dim"/>
    <property type="match status" value="1"/>
</dbReference>
<feature type="domain" description="Pyridine nucleotide-disulphide oxidoreductase dimerisation" evidence="7">
    <location>
        <begin position="327"/>
        <end position="430"/>
    </location>
</feature>
<dbReference type="Gene3D" id="3.50.50.60">
    <property type="entry name" value="FAD/NAD(P)-binding domain"/>
    <property type="match status" value="2"/>
</dbReference>
<keyword evidence="6" id="KW-0676">Redox-active center</keyword>
<evidence type="ECO:0000256" key="5">
    <source>
        <dbReference type="ARBA" id="ARBA00023002"/>
    </source>
</evidence>
<dbReference type="OrthoDB" id="9802028at2"/>
<dbReference type="PRINTS" id="PR00368">
    <property type="entry name" value="FADPNR"/>
</dbReference>
<protein>
    <submittedName>
        <fullName evidence="9">CoA-disulfide reductase</fullName>
        <ecNumber evidence="9">1.8.1.14</ecNumber>
    </submittedName>
</protein>
<evidence type="ECO:0000256" key="3">
    <source>
        <dbReference type="ARBA" id="ARBA00022630"/>
    </source>
</evidence>
<feature type="domain" description="FAD/NAD(P)-binding" evidence="8">
    <location>
        <begin position="1"/>
        <end position="305"/>
    </location>
</feature>
<dbReference type="PANTHER" id="PTHR43429">
    <property type="entry name" value="PYRIDINE NUCLEOTIDE-DISULFIDE OXIDOREDUCTASE DOMAIN-CONTAINING"/>
    <property type="match status" value="1"/>
</dbReference>
<evidence type="ECO:0000313" key="9">
    <source>
        <dbReference type="EMBL" id="RBW68704.1"/>
    </source>
</evidence>